<feature type="domain" description="N-acetyltransferase" evidence="1">
    <location>
        <begin position="16"/>
        <end position="182"/>
    </location>
</feature>
<dbReference type="InterPro" id="IPR016181">
    <property type="entry name" value="Acyl_CoA_acyltransferase"/>
</dbReference>
<gene>
    <name evidence="2" type="ORF">ACFQKB_11395</name>
</gene>
<dbReference type="SUPFAM" id="SSF55729">
    <property type="entry name" value="Acyl-CoA N-acyltransferases (Nat)"/>
    <property type="match status" value="1"/>
</dbReference>
<keyword evidence="2" id="KW-0808">Transferase</keyword>
<evidence type="ECO:0000259" key="1">
    <source>
        <dbReference type="PROSITE" id="PS51186"/>
    </source>
</evidence>
<evidence type="ECO:0000313" key="2">
    <source>
        <dbReference type="EMBL" id="MFC6880365.1"/>
    </source>
</evidence>
<protein>
    <submittedName>
        <fullName evidence="2">GNAT family N-acetyltransferase</fullName>
        <ecNumber evidence="2">2.3.-.-</ecNumber>
    </submittedName>
</protein>
<dbReference type="EMBL" id="JBHSXS010000005">
    <property type="protein sequence ID" value="MFC6880365.1"/>
    <property type="molecule type" value="Genomic_DNA"/>
</dbReference>
<keyword evidence="2" id="KW-0012">Acyltransferase</keyword>
<dbReference type="InterPro" id="IPR000182">
    <property type="entry name" value="GNAT_dom"/>
</dbReference>
<dbReference type="Pfam" id="PF13302">
    <property type="entry name" value="Acetyltransf_3"/>
    <property type="match status" value="1"/>
</dbReference>
<dbReference type="PROSITE" id="PS51186">
    <property type="entry name" value="GNAT"/>
    <property type="match status" value="1"/>
</dbReference>
<dbReference type="GO" id="GO:0016746">
    <property type="term" value="F:acyltransferase activity"/>
    <property type="evidence" value="ECO:0007669"/>
    <property type="project" value="UniProtKB-KW"/>
</dbReference>
<dbReference type="RefSeq" id="WP_378063211.1">
    <property type="nucleotide sequence ID" value="NZ_JBHSXS010000005.1"/>
</dbReference>
<dbReference type="EC" id="2.3.-.-" evidence="2"/>
<proteinExistence type="predicted"/>
<keyword evidence="3" id="KW-1185">Reference proteome</keyword>
<dbReference type="PANTHER" id="PTHR43610">
    <property type="entry name" value="BLL6696 PROTEIN"/>
    <property type="match status" value="1"/>
</dbReference>
<dbReference type="PANTHER" id="PTHR43610:SF1">
    <property type="entry name" value="N-ACETYLTRANSFERASE DOMAIN-CONTAINING PROTEIN"/>
    <property type="match status" value="1"/>
</dbReference>
<dbReference type="Gene3D" id="3.40.630.30">
    <property type="match status" value="1"/>
</dbReference>
<dbReference type="Proteomes" id="UP001596380">
    <property type="component" value="Unassembled WGS sequence"/>
</dbReference>
<name>A0ABW2CH98_9ACTN</name>
<organism evidence="2 3">
    <name type="scientific">Actinomadura yumaensis</name>
    <dbReference type="NCBI Taxonomy" id="111807"/>
    <lineage>
        <taxon>Bacteria</taxon>
        <taxon>Bacillati</taxon>
        <taxon>Actinomycetota</taxon>
        <taxon>Actinomycetes</taxon>
        <taxon>Streptosporangiales</taxon>
        <taxon>Thermomonosporaceae</taxon>
        <taxon>Actinomadura</taxon>
    </lineage>
</organism>
<sequence length="205" mass="23127">MGWAEAAASTLENDHVRLRPITPDDRESLHAIAMDPRIWRYFVSLVETDEDYHAFFDAALDDQAAGRRVVFHITDKGTGRAAGSMSYGNLAERDGRLEIGWSWLGVEFQGKGVNRWAKYLLLEHAFERLGAERVEFKTDELNVQARKGLRNIGAVEEGTLRSFNPMPGGRRRDAVYYSVLRAEWPDAKRRLASSPEIRHPEGAGA</sequence>
<reference evidence="3" key="1">
    <citation type="journal article" date="2019" name="Int. J. Syst. Evol. Microbiol.">
        <title>The Global Catalogue of Microorganisms (GCM) 10K type strain sequencing project: providing services to taxonomists for standard genome sequencing and annotation.</title>
        <authorList>
            <consortium name="The Broad Institute Genomics Platform"/>
            <consortium name="The Broad Institute Genome Sequencing Center for Infectious Disease"/>
            <person name="Wu L."/>
            <person name="Ma J."/>
        </authorList>
    </citation>
    <scope>NUCLEOTIDE SEQUENCE [LARGE SCALE GENOMIC DNA]</scope>
    <source>
        <strain evidence="3">JCM 3369</strain>
    </source>
</reference>
<evidence type="ECO:0000313" key="3">
    <source>
        <dbReference type="Proteomes" id="UP001596380"/>
    </source>
</evidence>
<accession>A0ABW2CH98</accession>
<comment type="caution">
    <text evidence="2">The sequence shown here is derived from an EMBL/GenBank/DDBJ whole genome shotgun (WGS) entry which is preliminary data.</text>
</comment>